<proteinExistence type="predicted"/>
<evidence type="ECO:0000313" key="3">
    <source>
        <dbReference type="EMBL" id="OSS44016.1"/>
    </source>
</evidence>
<name>A0A1Y2LJC7_EPING</name>
<keyword evidence="4" id="KW-1185">Reference proteome</keyword>
<evidence type="ECO:0000313" key="4">
    <source>
        <dbReference type="Proteomes" id="UP000193240"/>
    </source>
</evidence>
<reference evidence="3 4" key="1">
    <citation type="journal article" date="2017" name="Genome Announc.">
        <title>Genome sequence of the saprophytic ascomycete Epicoccum nigrum ICMP 19927 strain isolated from New Zealand.</title>
        <authorList>
            <person name="Fokin M."/>
            <person name="Fleetwood D."/>
            <person name="Weir B.S."/>
            <person name="Villas-Boas S.G."/>
        </authorList>
    </citation>
    <scope>NUCLEOTIDE SEQUENCE [LARGE SCALE GENOMIC DNA]</scope>
    <source>
        <strain evidence="3 4">ICMP 19927</strain>
    </source>
</reference>
<gene>
    <name evidence="3" type="ORF">B5807_11356</name>
</gene>
<dbReference type="AlphaFoldDB" id="A0A1Y2LJC7"/>
<organism evidence="3 4">
    <name type="scientific">Epicoccum nigrum</name>
    <name type="common">Soil fungus</name>
    <name type="synonym">Epicoccum purpurascens</name>
    <dbReference type="NCBI Taxonomy" id="105696"/>
    <lineage>
        <taxon>Eukaryota</taxon>
        <taxon>Fungi</taxon>
        <taxon>Dikarya</taxon>
        <taxon>Ascomycota</taxon>
        <taxon>Pezizomycotina</taxon>
        <taxon>Dothideomycetes</taxon>
        <taxon>Pleosporomycetidae</taxon>
        <taxon>Pleosporales</taxon>
        <taxon>Pleosporineae</taxon>
        <taxon>Didymellaceae</taxon>
        <taxon>Epicoccum</taxon>
    </lineage>
</organism>
<sequence>MPRAPRTSTRSRASRSSDDVTSSISRRTRSGQQPSTLPPVKAPAARRTRKLPALAFLARPQDIIRADPNRQNRLFSLPKELLEQIASYLPLPSIICLTLTCKEAAESIGTESWARYKKEKQWLMDTAQFHELLARDWGDILDYCARCNTLHPPLQPPRSHRETKLTKWCFGQDAMIDYLPQDAVHGYNPLFVHIANAMEESKEFATKGKDGPLIDTLSGDFTITKRSTSWRLVSSAQRVDGNLVLRHVHTIQNTMHGSLDGIDLLSLPIRLCPHQSTTKQVPERSRYFRGKCSEINGRLLSQVITSALPPATQQKVDLNSLKDLAPSEQAQWAVNQQRAGAIWRCRFCLTKYRVQYSANQLSITTWHSFGRDLYHASKYWKWIVRRTGTTLGTDKRNDEWWSPSRTVPDFVCETE</sequence>
<accession>A0A1Y2LJC7</accession>
<dbReference type="InterPro" id="IPR036047">
    <property type="entry name" value="F-box-like_dom_sf"/>
</dbReference>
<dbReference type="EMBL" id="KZ107860">
    <property type="protein sequence ID" value="OSS44016.1"/>
    <property type="molecule type" value="Genomic_DNA"/>
</dbReference>
<feature type="domain" description="F-box" evidence="2">
    <location>
        <begin position="71"/>
        <end position="116"/>
    </location>
</feature>
<feature type="compositionally biased region" description="Low complexity" evidence="1">
    <location>
        <begin position="1"/>
        <end position="11"/>
    </location>
</feature>
<dbReference type="InterPro" id="IPR001810">
    <property type="entry name" value="F-box_dom"/>
</dbReference>
<evidence type="ECO:0000256" key="1">
    <source>
        <dbReference type="SAM" id="MobiDB-lite"/>
    </source>
</evidence>
<dbReference type="SUPFAM" id="SSF81383">
    <property type="entry name" value="F-box domain"/>
    <property type="match status" value="1"/>
</dbReference>
<dbReference type="Proteomes" id="UP000193240">
    <property type="component" value="Unassembled WGS sequence"/>
</dbReference>
<dbReference type="OMA" id="WHSFGRD"/>
<dbReference type="Pfam" id="PF00646">
    <property type="entry name" value="F-box"/>
    <property type="match status" value="1"/>
</dbReference>
<dbReference type="InParanoid" id="A0A1Y2LJC7"/>
<evidence type="ECO:0000259" key="2">
    <source>
        <dbReference type="PROSITE" id="PS50181"/>
    </source>
</evidence>
<protein>
    <recommendedName>
        <fullName evidence="2">F-box domain-containing protein</fullName>
    </recommendedName>
</protein>
<dbReference type="PROSITE" id="PS50181">
    <property type="entry name" value="FBOX"/>
    <property type="match status" value="1"/>
</dbReference>
<feature type="region of interest" description="Disordered" evidence="1">
    <location>
        <begin position="1"/>
        <end position="46"/>
    </location>
</feature>